<dbReference type="eggNOG" id="ENOG5032MFW">
    <property type="taxonomic scope" value="Bacteria"/>
</dbReference>
<proteinExistence type="predicted"/>
<dbReference type="EMBL" id="JFHR01000042">
    <property type="protein sequence ID" value="KEQ52463.1"/>
    <property type="molecule type" value="Genomic_DNA"/>
</dbReference>
<evidence type="ECO:0000313" key="2">
    <source>
        <dbReference type="EMBL" id="KEQ52463.1"/>
    </source>
</evidence>
<dbReference type="RefSeq" id="WP_037454191.1">
    <property type="nucleotide sequence ID" value="NZ_JFHR01000042.1"/>
</dbReference>
<name>A0A081RB90_SPHCR</name>
<dbReference type="OrthoDB" id="7466965at2"/>
<accession>A0A081RB90</accession>
<protein>
    <submittedName>
        <fullName evidence="2">Uncharacterized protein</fullName>
    </submittedName>
</protein>
<reference evidence="2 3" key="1">
    <citation type="submission" date="2014-02" db="EMBL/GenBank/DDBJ databases">
        <title>Whole genome sequence of Sphingobium chlorophenolicum NBRC 16172.</title>
        <authorList>
            <person name="Gan H.M."/>
            <person name="Gan H.Y."/>
            <person name="Chew T.H."/>
            <person name="Savka M.A."/>
        </authorList>
    </citation>
    <scope>NUCLEOTIDE SEQUENCE [LARGE SCALE GENOMIC DNA]</scope>
    <source>
        <strain evidence="2 3">NBRC 16172</strain>
    </source>
</reference>
<evidence type="ECO:0000256" key="1">
    <source>
        <dbReference type="SAM" id="SignalP"/>
    </source>
</evidence>
<gene>
    <name evidence="2" type="ORF">BV95_03273</name>
</gene>
<evidence type="ECO:0000313" key="3">
    <source>
        <dbReference type="Proteomes" id="UP000028411"/>
    </source>
</evidence>
<organism evidence="2 3">
    <name type="scientific">Sphingobium chlorophenolicum</name>
    <dbReference type="NCBI Taxonomy" id="46429"/>
    <lineage>
        <taxon>Bacteria</taxon>
        <taxon>Pseudomonadati</taxon>
        <taxon>Pseudomonadota</taxon>
        <taxon>Alphaproteobacteria</taxon>
        <taxon>Sphingomonadales</taxon>
        <taxon>Sphingomonadaceae</taxon>
        <taxon>Sphingobium</taxon>
    </lineage>
</organism>
<dbReference type="Proteomes" id="UP000028411">
    <property type="component" value="Unassembled WGS sequence"/>
</dbReference>
<feature type="chain" id="PRO_5001763170" evidence="1">
    <location>
        <begin position="24"/>
        <end position="344"/>
    </location>
</feature>
<sequence length="344" mass="35642">MPKCALSLLSAVLALSVSAPAFARAAGEREAWTPTATALRADAAGIAMPQSVAGLSLSKSGEVSNGGKGIDNYAQYLSDDGAIQATLYIYLPSYADASLAAYMTDKAVMERFGAKTRRTAYASVAVAGQADRAIRAIYDDAADGALTTAAAFLHAGRWLVKLRVTGPAERRKEVLAGLDGMVAGLTFDDPASLHATKPARLAACPADDGGDARLTARTVAEPVDISLPREGRELLCVRGKVDTADGSYDILQQAGIADGAIIVPVDDAGTVVAFDPAKAGRGYRLSIHSVGQTDLYGVYDKVPSARQIAQILDGKDPQTAQAGAIADYAANGDVTVRTADAKLR</sequence>
<comment type="caution">
    <text evidence="2">The sequence shown here is derived from an EMBL/GenBank/DDBJ whole genome shotgun (WGS) entry which is preliminary data.</text>
</comment>
<feature type="signal peptide" evidence="1">
    <location>
        <begin position="1"/>
        <end position="23"/>
    </location>
</feature>
<keyword evidence="1" id="KW-0732">Signal</keyword>
<dbReference type="AlphaFoldDB" id="A0A081RB90"/>
<dbReference type="PATRIC" id="fig|46429.4.peg.3258"/>